<dbReference type="Pfam" id="PF00514">
    <property type="entry name" value="Arm"/>
    <property type="match status" value="1"/>
</dbReference>
<organism evidence="8">
    <name type="scientific">Laccaria bicolor (strain S238N-H82 / ATCC MYA-4686)</name>
    <name type="common">Bicoloured deceiver</name>
    <name type="synonym">Laccaria laccata var. bicolor</name>
    <dbReference type="NCBI Taxonomy" id="486041"/>
    <lineage>
        <taxon>Eukaryota</taxon>
        <taxon>Fungi</taxon>
        <taxon>Dikarya</taxon>
        <taxon>Basidiomycota</taxon>
        <taxon>Agaricomycotina</taxon>
        <taxon>Agaricomycetes</taxon>
        <taxon>Agaricomycetidae</taxon>
        <taxon>Agaricales</taxon>
        <taxon>Agaricineae</taxon>
        <taxon>Hydnangiaceae</taxon>
        <taxon>Laccaria</taxon>
    </lineage>
</organism>
<evidence type="ECO:0000256" key="5">
    <source>
        <dbReference type="ARBA" id="ARBA00023242"/>
    </source>
</evidence>
<feature type="non-terminal residue" evidence="7">
    <location>
        <position position="1"/>
    </location>
</feature>
<dbReference type="OrthoDB" id="5559898at2759"/>
<evidence type="ECO:0000256" key="2">
    <source>
        <dbReference type="ARBA" id="ARBA00004496"/>
    </source>
</evidence>
<feature type="non-terminal residue" evidence="7">
    <location>
        <position position="125"/>
    </location>
</feature>
<dbReference type="InterPro" id="IPR000225">
    <property type="entry name" value="Armadillo"/>
</dbReference>
<dbReference type="PANTHER" id="PTHR15651:SF7">
    <property type="entry name" value="ARMADILLO REPEAT-CONTAINING PROTEIN 8"/>
    <property type="match status" value="1"/>
</dbReference>
<dbReference type="STRING" id="486041.B0DDP1"/>
<dbReference type="EMBL" id="DS547105">
    <property type="protein sequence ID" value="EDR07124.1"/>
    <property type="molecule type" value="Genomic_DNA"/>
</dbReference>
<keyword evidence="5" id="KW-0539">Nucleus</keyword>
<evidence type="ECO:0000313" key="8">
    <source>
        <dbReference type="Proteomes" id="UP000001194"/>
    </source>
</evidence>
<dbReference type="AlphaFoldDB" id="B0DDP1"/>
<dbReference type="KEGG" id="lbc:LACBIDRAFT_147635"/>
<evidence type="ECO:0000256" key="1">
    <source>
        <dbReference type="ARBA" id="ARBA00004123"/>
    </source>
</evidence>
<dbReference type="PROSITE" id="PS50176">
    <property type="entry name" value="ARM_REPEAT"/>
    <property type="match status" value="1"/>
</dbReference>
<keyword evidence="4" id="KW-0677">Repeat</keyword>
<comment type="subcellular location">
    <subcellularLocation>
        <location evidence="2">Cytoplasm</location>
    </subcellularLocation>
    <subcellularLocation>
        <location evidence="1">Nucleus</location>
    </subcellularLocation>
</comment>
<accession>B0DDP1</accession>
<feature type="repeat" description="ARM" evidence="6">
    <location>
        <begin position="70"/>
        <end position="112"/>
    </location>
</feature>
<dbReference type="GO" id="GO:0005634">
    <property type="term" value="C:nucleus"/>
    <property type="evidence" value="ECO:0007669"/>
    <property type="project" value="UniProtKB-SubCell"/>
</dbReference>
<dbReference type="GeneID" id="6077848"/>
<evidence type="ECO:0000256" key="4">
    <source>
        <dbReference type="ARBA" id="ARBA00022737"/>
    </source>
</evidence>
<dbReference type="GO" id="GO:0043161">
    <property type="term" value="P:proteasome-mediated ubiquitin-dependent protein catabolic process"/>
    <property type="evidence" value="ECO:0007669"/>
    <property type="project" value="TreeGrafter"/>
</dbReference>
<sequence>VVGAALAAVCNVVNEFSVLKGTYLEQGLLKRLVAVLNSGDRTLKVNALWAIKNLVRKTETETKRDVMREVGWGYLIGLLTDPDEAVQEQAFAILRNLTESEEGIEMVFSEVGPKVLDLIASTLGG</sequence>
<name>B0DDP1_LACBS</name>
<dbReference type="InterPro" id="IPR016024">
    <property type="entry name" value="ARM-type_fold"/>
</dbReference>
<evidence type="ECO:0000256" key="6">
    <source>
        <dbReference type="PROSITE-ProRule" id="PRU00259"/>
    </source>
</evidence>
<dbReference type="HOGENOM" id="CLU_1997958_0_0_1"/>
<reference evidence="7 8" key="1">
    <citation type="journal article" date="2008" name="Nature">
        <title>The genome of Laccaria bicolor provides insights into mycorrhizal symbiosis.</title>
        <authorList>
            <person name="Martin F."/>
            <person name="Aerts A."/>
            <person name="Ahren D."/>
            <person name="Brun A."/>
            <person name="Danchin E.G.J."/>
            <person name="Duchaussoy F."/>
            <person name="Gibon J."/>
            <person name="Kohler A."/>
            <person name="Lindquist E."/>
            <person name="Pereda V."/>
            <person name="Salamov A."/>
            <person name="Shapiro H.J."/>
            <person name="Wuyts J."/>
            <person name="Blaudez D."/>
            <person name="Buee M."/>
            <person name="Brokstein P."/>
            <person name="Canbaeck B."/>
            <person name="Cohen D."/>
            <person name="Courty P.E."/>
            <person name="Coutinho P.M."/>
            <person name="Delaruelle C."/>
            <person name="Detter J.C."/>
            <person name="Deveau A."/>
            <person name="DiFazio S."/>
            <person name="Duplessis S."/>
            <person name="Fraissinet-Tachet L."/>
            <person name="Lucic E."/>
            <person name="Frey-Klett P."/>
            <person name="Fourrey C."/>
            <person name="Feussner I."/>
            <person name="Gay G."/>
            <person name="Grimwood J."/>
            <person name="Hoegger P.J."/>
            <person name="Jain P."/>
            <person name="Kilaru S."/>
            <person name="Labbe J."/>
            <person name="Lin Y.C."/>
            <person name="Legue V."/>
            <person name="Le Tacon F."/>
            <person name="Marmeisse R."/>
            <person name="Melayah D."/>
            <person name="Montanini B."/>
            <person name="Muratet M."/>
            <person name="Nehls U."/>
            <person name="Niculita-Hirzel H."/>
            <person name="Oudot-Le Secq M.P."/>
            <person name="Peter M."/>
            <person name="Quesneville H."/>
            <person name="Rajashekar B."/>
            <person name="Reich M."/>
            <person name="Rouhier N."/>
            <person name="Schmutz J."/>
            <person name="Yin T."/>
            <person name="Chalot M."/>
            <person name="Henrissat B."/>
            <person name="Kuees U."/>
            <person name="Lucas S."/>
            <person name="Van de Peer Y."/>
            <person name="Podila G.K."/>
            <person name="Polle A."/>
            <person name="Pukkila P.J."/>
            <person name="Richardson P.M."/>
            <person name="Rouze P."/>
            <person name="Sanders I.R."/>
            <person name="Stajich J.E."/>
            <person name="Tunlid A."/>
            <person name="Tuskan G."/>
            <person name="Grigoriev I.V."/>
        </authorList>
    </citation>
    <scope>NUCLEOTIDE SEQUENCE [LARGE SCALE GENOMIC DNA]</scope>
    <source>
        <strain evidence="8">S238N-H82 / ATCC MYA-4686</strain>
    </source>
</reference>
<dbReference type="Gene3D" id="1.25.10.10">
    <property type="entry name" value="Leucine-rich Repeat Variant"/>
    <property type="match status" value="1"/>
</dbReference>
<dbReference type="InterPro" id="IPR038739">
    <property type="entry name" value="ARMC8/Vid28"/>
</dbReference>
<keyword evidence="8" id="KW-1185">Reference proteome</keyword>
<proteinExistence type="predicted"/>
<protein>
    <submittedName>
        <fullName evidence="7">Predicted protein</fullName>
    </submittedName>
</protein>
<gene>
    <name evidence="7" type="ORF">LACBIDRAFT_147635</name>
</gene>
<dbReference type="Proteomes" id="UP000001194">
    <property type="component" value="Unassembled WGS sequence"/>
</dbReference>
<dbReference type="GO" id="GO:0005737">
    <property type="term" value="C:cytoplasm"/>
    <property type="evidence" value="ECO:0007669"/>
    <property type="project" value="UniProtKB-SubCell"/>
</dbReference>
<keyword evidence="3" id="KW-0963">Cytoplasm</keyword>
<dbReference type="InParanoid" id="B0DDP1"/>
<dbReference type="PANTHER" id="PTHR15651">
    <property type="entry name" value="ARMADILLO REPEAT-CONTAINING PROTEIN 8"/>
    <property type="match status" value="1"/>
</dbReference>
<dbReference type="RefSeq" id="XP_001882055.1">
    <property type="nucleotide sequence ID" value="XM_001882020.1"/>
</dbReference>
<dbReference type="InterPro" id="IPR011989">
    <property type="entry name" value="ARM-like"/>
</dbReference>
<evidence type="ECO:0000313" key="7">
    <source>
        <dbReference type="EMBL" id="EDR07124.1"/>
    </source>
</evidence>
<dbReference type="SMART" id="SM00185">
    <property type="entry name" value="ARM"/>
    <property type="match status" value="2"/>
</dbReference>
<evidence type="ECO:0000256" key="3">
    <source>
        <dbReference type="ARBA" id="ARBA00022490"/>
    </source>
</evidence>
<dbReference type="SUPFAM" id="SSF48371">
    <property type="entry name" value="ARM repeat"/>
    <property type="match status" value="1"/>
</dbReference>
<dbReference type="GO" id="GO:0034657">
    <property type="term" value="C:GID complex"/>
    <property type="evidence" value="ECO:0007669"/>
    <property type="project" value="TreeGrafter"/>
</dbReference>